<evidence type="ECO:0000256" key="4">
    <source>
        <dbReference type="ARBA" id="ARBA00023172"/>
    </source>
</evidence>
<dbReference type="GO" id="GO:0006310">
    <property type="term" value="P:DNA recombination"/>
    <property type="evidence" value="ECO:0007669"/>
    <property type="project" value="UniProtKB-UniRule"/>
</dbReference>
<keyword evidence="3 7" id="KW-0227">DNA damage</keyword>
<dbReference type="GO" id="GO:0006302">
    <property type="term" value="P:double-strand break repair"/>
    <property type="evidence" value="ECO:0007669"/>
    <property type="project" value="TreeGrafter"/>
</dbReference>
<dbReference type="Pfam" id="PF11967">
    <property type="entry name" value="RecO_N"/>
    <property type="match status" value="1"/>
</dbReference>
<dbReference type="PANTHER" id="PTHR33991:SF1">
    <property type="entry name" value="DNA REPAIR PROTEIN RECO"/>
    <property type="match status" value="1"/>
</dbReference>
<dbReference type="InterPro" id="IPR022572">
    <property type="entry name" value="DNA_rep/recomb_RecO_N"/>
</dbReference>
<evidence type="ECO:0000313" key="9">
    <source>
        <dbReference type="EMBL" id="KRG27801.1"/>
    </source>
</evidence>
<dbReference type="InterPro" id="IPR003717">
    <property type="entry name" value="RecO"/>
</dbReference>
<gene>
    <name evidence="7" type="primary">recO</name>
    <name evidence="9" type="ORF">APR42_08590</name>
</gene>
<dbReference type="AlphaFoldDB" id="A0A0Q9Z7A7"/>
<evidence type="ECO:0000256" key="7">
    <source>
        <dbReference type="HAMAP-Rule" id="MF_00201"/>
    </source>
</evidence>
<dbReference type="PANTHER" id="PTHR33991">
    <property type="entry name" value="DNA REPAIR PROTEIN RECO"/>
    <property type="match status" value="1"/>
</dbReference>
<comment type="similarity">
    <text evidence="1 7">Belongs to the RecO family.</text>
</comment>
<dbReference type="SUPFAM" id="SSF57863">
    <property type="entry name" value="ArfGap/RecO-like zinc finger"/>
    <property type="match status" value="1"/>
</dbReference>
<feature type="domain" description="DNA replication/recombination mediator RecO N-terminal" evidence="8">
    <location>
        <begin position="1"/>
        <end position="82"/>
    </location>
</feature>
<name>A0A0Q9Z7A7_9FLAO</name>
<comment type="function">
    <text evidence="7">Involved in DNA repair and RecF pathway recombination.</text>
</comment>
<comment type="caution">
    <text evidence="9">The sequence shown here is derived from an EMBL/GenBank/DDBJ whole genome shotgun (WGS) entry which is preliminary data.</text>
</comment>
<evidence type="ECO:0000256" key="5">
    <source>
        <dbReference type="ARBA" id="ARBA00023204"/>
    </source>
</evidence>
<sequence>MLVTTPAIVVSALKYGEADLIVKAYTYSDGLKTYMLKGILKSKKGKFKASQFQLLTQLEIVANHRNQGKMEYLKDAKVLHTYTSLHTNMVKGAMLMFLAEVLKNAIREEETNPQLFKYLENSLMWLDLHDKIANFHLLFLLNLTRYLGFYPDADAKEFTYFNLLEGVFEINSVNNYCVDGQNVAVLRQLLGINFDKLNEVKLNQQSRANFLNMLLLYFELHIEGFKKPKSLAVLNEIFS</sequence>
<dbReference type="Pfam" id="PF02565">
    <property type="entry name" value="RecO_C"/>
    <property type="match status" value="1"/>
</dbReference>
<evidence type="ECO:0000259" key="8">
    <source>
        <dbReference type="Pfam" id="PF11967"/>
    </source>
</evidence>
<dbReference type="InterPro" id="IPR012340">
    <property type="entry name" value="NA-bd_OB-fold"/>
</dbReference>
<evidence type="ECO:0000256" key="2">
    <source>
        <dbReference type="ARBA" id="ARBA00021310"/>
    </source>
</evidence>
<keyword evidence="5 7" id="KW-0234">DNA repair</keyword>
<evidence type="ECO:0000256" key="6">
    <source>
        <dbReference type="ARBA" id="ARBA00033409"/>
    </source>
</evidence>
<organism evidence="9 10">
    <name type="scientific">Salegentibacter mishustinae</name>
    <dbReference type="NCBI Taxonomy" id="270918"/>
    <lineage>
        <taxon>Bacteria</taxon>
        <taxon>Pseudomonadati</taxon>
        <taxon>Bacteroidota</taxon>
        <taxon>Flavobacteriia</taxon>
        <taxon>Flavobacteriales</taxon>
        <taxon>Flavobacteriaceae</taxon>
        <taxon>Salegentibacter</taxon>
    </lineage>
</organism>
<dbReference type="NCBIfam" id="TIGR00613">
    <property type="entry name" value="reco"/>
    <property type="match status" value="1"/>
</dbReference>
<dbReference type="STRING" id="270918.APR42_08590"/>
<evidence type="ECO:0000256" key="3">
    <source>
        <dbReference type="ARBA" id="ARBA00022763"/>
    </source>
</evidence>
<dbReference type="Gene3D" id="1.20.1440.120">
    <property type="entry name" value="Recombination protein O, C-terminal domain"/>
    <property type="match status" value="1"/>
</dbReference>
<dbReference type="HAMAP" id="MF_00201">
    <property type="entry name" value="RecO"/>
    <property type="match status" value="1"/>
</dbReference>
<reference evidence="9" key="1">
    <citation type="submission" date="2015-10" db="EMBL/GenBank/DDBJ databases">
        <title>Draft genome sequence of Salegentibacter mishustinae KCTC 12263.</title>
        <authorList>
            <person name="Lin W."/>
            <person name="Zheng Q."/>
        </authorList>
    </citation>
    <scope>NUCLEOTIDE SEQUENCE [LARGE SCALE GENOMIC DNA]</scope>
    <source>
        <strain evidence="9">KCTC 12263</strain>
    </source>
</reference>
<evidence type="ECO:0000313" key="10">
    <source>
        <dbReference type="Proteomes" id="UP000051643"/>
    </source>
</evidence>
<proteinExistence type="inferred from homology"/>
<protein>
    <recommendedName>
        <fullName evidence="2 7">DNA repair protein RecO</fullName>
    </recommendedName>
    <alternativeName>
        <fullName evidence="6 7">Recombination protein O</fullName>
    </alternativeName>
</protein>
<keyword evidence="10" id="KW-1185">Reference proteome</keyword>
<keyword evidence="4 7" id="KW-0233">DNA recombination</keyword>
<dbReference type="EMBL" id="LKTP01000034">
    <property type="protein sequence ID" value="KRG27801.1"/>
    <property type="molecule type" value="Genomic_DNA"/>
</dbReference>
<dbReference type="Gene3D" id="2.40.50.140">
    <property type="entry name" value="Nucleic acid-binding proteins"/>
    <property type="match status" value="1"/>
</dbReference>
<dbReference type="SUPFAM" id="SSF50249">
    <property type="entry name" value="Nucleic acid-binding proteins"/>
    <property type="match status" value="1"/>
</dbReference>
<dbReference type="InterPro" id="IPR042242">
    <property type="entry name" value="RecO_C"/>
</dbReference>
<dbReference type="InterPro" id="IPR037278">
    <property type="entry name" value="ARFGAP/RecO"/>
</dbReference>
<dbReference type="RefSeq" id="WP_057482474.1">
    <property type="nucleotide sequence ID" value="NZ_BMWR01000004.1"/>
</dbReference>
<dbReference type="GO" id="GO:0043590">
    <property type="term" value="C:bacterial nucleoid"/>
    <property type="evidence" value="ECO:0007669"/>
    <property type="project" value="TreeGrafter"/>
</dbReference>
<dbReference type="Proteomes" id="UP000051643">
    <property type="component" value="Unassembled WGS sequence"/>
</dbReference>
<dbReference type="OrthoDB" id="9789152at2"/>
<evidence type="ECO:0000256" key="1">
    <source>
        <dbReference type="ARBA" id="ARBA00007452"/>
    </source>
</evidence>
<accession>A0A0Q9Z7A7</accession>